<proteinExistence type="predicted"/>
<comment type="caution">
    <text evidence="1">The sequence shown here is derived from an EMBL/GenBank/DDBJ whole genome shotgun (WGS) entry which is preliminary data.</text>
</comment>
<accession>A0A7L4ZUH7</accession>
<name>A0A7L4ZUH7_9BACT</name>
<dbReference type="EMBL" id="VTWU01000001">
    <property type="protein sequence ID" value="KAA9339119.1"/>
    <property type="molecule type" value="Genomic_DNA"/>
</dbReference>
<evidence type="ECO:0000313" key="1">
    <source>
        <dbReference type="EMBL" id="KAA9339119.1"/>
    </source>
</evidence>
<organism evidence="1 2">
    <name type="scientific">Hymenobacter busanensis</name>
    <dbReference type="NCBI Taxonomy" id="2607656"/>
    <lineage>
        <taxon>Bacteria</taxon>
        <taxon>Pseudomonadati</taxon>
        <taxon>Bacteroidota</taxon>
        <taxon>Cytophagia</taxon>
        <taxon>Cytophagales</taxon>
        <taxon>Hymenobacteraceae</taxon>
        <taxon>Hymenobacter</taxon>
    </lineage>
</organism>
<dbReference type="RefSeq" id="WP_151076767.1">
    <property type="nucleotide sequence ID" value="NZ_CP047647.1"/>
</dbReference>
<protein>
    <submittedName>
        <fullName evidence="1">Uncharacterized protein</fullName>
    </submittedName>
</protein>
<gene>
    <name evidence="1" type="ORF">F0P96_00350</name>
</gene>
<sequence length="126" mass="13989">MQRLLACFLSVLILLQTFSREVMVLDYQVHKERVTQLFCINKARPQMHCNGKCHLRKQLRKATEGTGKTPAAGFAKIKYDVVPVARPAVPAGLVLRPTPLLFAGFEPADCPSRPTPGVFHPPLVRA</sequence>
<keyword evidence="2" id="KW-1185">Reference proteome</keyword>
<dbReference type="Proteomes" id="UP000326380">
    <property type="component" value="Unassembled WGS sequence"/>
</dbReference>
<reference evidence="1 2" key="1">
    <citation type="submission" date="2019-09" db="EMBL/GenBank/DDBJ databases">
        <title>Genome sequence of Hymenobacter sp. M3.</title>
        <authorList>
            <person name="Srinivasan S."/>
        </authorList>
    </citation>
    <scope>NUCLEOTIDE SEQUENCE [LARGE SCALE GENOMIC DNA]</scope>
    <source>
        <strain evidence="1 2">M3</strain>
    </source>
</reference>
<evidence type="ECO:0000313" key="2">
    <source>
        <dbReference type="Proteomes" id="UP000326380"/>
    </source>
</evidence>
<dbReference type="AlphaFoldDB" id="A0A7L4ZUH7"/>